<comment type="caution">
    <text evidence="5">The sequence shown here is derived from an EMBL/GenBank/DDBJ whole genome shotgun (WGS) entry which is preliminary data.</text>
</comment>
<feature type="transmembrane region" description="Helical" evidence="3">
    <location>
        <begin position="920"/>
        <end position="939"/>
    </location>
</feature>
<reference evidence="5 6" key="1">
    <citation type="submission" date="2020-08" db="EMBL/GenBank/DDBJ databases">
        <title>Sequencing the genomes of 1000 actinobacteria strains.</title>
        <authorList>
            <person name="Klenk H.-P."/>
        </authorList>
    </citation>
    <scope>NUCLEOTIDE SEQUENCE [LARGE SCALE GENOMIC DNA]</scope>
    <source>
        <strain evidence="5 6">DSM 44230</strain>
    </source>
</reference>
<feature type="domain" description="PNPLA" evidence="4">
    <location>
        <begin position="26"/>
        <end position="288"/>
    </location>
</feature>
<evidence type="ECO:0000256" key="2">
    <source>
        <dbReference type="PROSITE-ProRule" id="PRU01161"/>
    </source>
</evidence>
<feature type="transmembrane region" description="Helical" evidence="3">
    <location>
        <begin position="982"/>
        <end position="1006"/>
    </location>
</feature>
<dbReference type="GO" id="GO:0016787">
    <property type="term" value="F:hydrolase activity"/>
    <property type="evidence" value="ECO:0007669"/>
    <property type="project" value="UniProtKB-UniRule"/>
</dbReference>
<keyword evidence="6" id="KW-1185">Reference proteome</keyword>
<keyword evidence="2" id="KW-0442">Lipid degradation</keyword>
<sequence>MGPLDPAAETVPAEPGHNRQELRLALSMRGGVSLAVWIGGAASEIARLRCALAADEPGNPWAGLAGLAGYESVRIDVLTGASAGGLNSAIMAASLVYGFRFDAIRDLWVQLGDLDAMCRATPRLFQPKPQSLLEGDGYFGKELRQRLQKLVAEPARGPLADRVDLLLTATLLDPVTVTRWDDRLATIRERRRSAAFRFRHRGCAGDPLSDFAAGSEARRTAAQLAQAARTTSSFPLAFEPASVRAQPDTPSGEVDLMGCFSESAPAQGKAFQVIDGGVLDNIPVAAAIKAIAASPADGPTDRWLVYLNPEPIVGTTAKPVSERRRGLPVGLAALAARYNQESLLTDIEELDAHNREVRRIELRRQALFAPLSALPATERAAGLTELIGRVGPVHAHLRACLDAERITGVLLDPAKRPPGLLRRAPLQDDPVAAWSAQARRSLAPRLTEVLGSAAAEDPETVFTDVTALGAAVDLCIRWARELERWAEEHYLPAIGEVKAVLYRLRQIADVLADHADGRWLALAAAEGGEPTDLRAWAQTAFTEYRQAQRELGPGVRDPLGWVLEAALTPDPGDEQEQVEANKRFQERLLELAEELEADGVEQRAEDLEPRSVDALALAWPAVYTAATRLAEAAPRRPRSTESELDAVVHQLLETAPDLPIVLAQVVALTAPLHAAQSAGGRIRFMRIASDAPTPIDFRKLLAGKETLTPDDKLCGTDLGAFAAFCSAKWRANDWMWGRLDAAASLVSLLTDPARLREFARGRDLDELFADIERIATTPPGAAELGSTNPVPDKEWRRFLGQRFEARKADVRLELAEVLAPNPVPPALRQTRAALTERVQWAVLAAELSFVDDIELGAHPIVSEPVPPLPPGALEQKAADYEVGHQEIRDLGDVRVARTAIRLGLLAHRTVKPESYTVPMIAARVAMTVFKPLLLAFLFFFAAPERALLAVSVALAGLLTAHRPDDWIDIPWWTRLGPTSWDFGRWALVGVTGLVIFLAARAAVRAVRRRSSGGVRRPAELAGLAVLVGVGGLYAASAGLSFGPAAITVGAALTTWLATRWMRMDRRVLATLLGAAVFAGGALLFADSALPIGWWLTTCAVLAGYAVTALASLTDPLPERRPHEFSR</sequence>
<keyword evidence="3" id="KW-1133">Transmembrane helix</keyword>
<dbReference type="EMBL" id="JACHMH010000001">
    <property type="protein sequence ID" value="MBB4673990.1"/>
    <property type="molecule type" value="Genomic_DNA"/>
</dbReference>
<dbReference type="InterPro" id="IPR024282">
    <property type="entry name" value="DUF3376"/>
</dbReference>
<dbReference type="RefSeq" id="WP_185000041.1">
    <property type="nucleotide sequence ID" value="NZ_BAAAUI010000013.1"/>
</dbReference>
<gene>
    <name evidence="5" type="ORF">HNR67_000108</name>
</gene>
<comment type="caution">
    <text evidence="2">Lacks conserved residue(s) required for the propagation of feature annotation.</text>
</comment>
<dbReference type="NCBIfam" id="TIGR03607">
    <property type="entry name" value="patatin-like protein"/>
    <property type="match status" value="1"/>
</dbReference>
<dbReference type="AlphaFoldDB" id="A0A7W7C3Q9"/>
<feature type="transmembrane region" description="Helical" evidence="3">
    <location>
        <begin position="1018"/>
        <end position="1035"/>
    </location>
</feature>
<feature type="transmembrane region" description="Helical" evidence="3">
    <location>
        <begin position="946"/>
        <end position="962"/>
    </location>
</feature>
<dbReference type="InterPro" id="IPR002641">
    <property type="entry name" value="PNPLA_dom"/>
</dbReference>
<feature type="active site" description="Nucleophile" evidence="2">
    <location>
        <position position="82"/>
    </location>
</feature>
<accession>A0A7W7C3Q9</accession>
<dbReference type="Gene3D" id="3.40.1090.10">
    <property type="entry name" value="Cytosolic phospholipase A2 catalytic domain"/>
    <property type="match status" value="1"/>
</dbReference>
<keyword evidence="2" id="KW-0378">Hydrolase</keyword>
<feature type="short sequence motif" description="GXSXG" evidence="2">
    <location>
        <begin position="80"/>
        <end position="84"/>
    </location>
</feature>
<keyword evidence="1 2" id="KW-0443">Lipid metabolism</keyword>
<name>A0A7W7C3Q9_9PSEU</name>
<dbReference type="PROSITE" id="PS51635">
    <property type="entry name" value="PNPLA"/>
    <property type="match status" value="1"/>
</dbReference>
<dbReference type="Proteomes" id="UP000533598">
    <property type="component" value="Unassembled WGS sequence"/>
</dbReference>
<feature type="active site" description="Proton acceptor" evidence="2">
    <location>
        <position position="275"/>
    </location>
</feature>
<evidence type="ECO:0000256" key="1">
    <source>
        <dbReference type="ARBA" id="ARBA00023098"/>
    </source>
</evidence>
<dbReference type="Pfam" id="PF11856">
    <property type="entry name" value="DUF3376"/>
    <property type="match status" value="1"/>
</dbReference>
<dbReference type="GO" id="GO:0016042">
    <property type="term" value="P:lipid catabolic process"/>
    <property type="evidence" value="ECO:0007669"/>
    <property type="project" value="UniProtKB-UniRule"/>
</dbReference>
<feature type="transmembrane region" description="Helical" evidence="3">
    <location>
        <begin position="1041"/>
        <end position="1060"/>
    </location>
</feature>
<organism evidence="5 6">
    <name type="scientific">Crossiella cryophila</name>
    <dbReference type="NCBI Taxonomy" id="43355"/>
    <lineage>
        <taxon>Bacteria</taxon>
        <taxon>Bacillati</taxon>
        <taxon>Actinomycetota</taxon>
        <taxon>Actinomycetes</taxon>
        <taxon>Pseudonocardiales</taxon>
        <taxon>Pseudonocardiaceae</taxon>
        <taxon>Crossiella</taxon>
    </lineage>
</organism>
<evidence type="ECO:0000256" key="3">
    <source>
        <dbReference type="SAM" id="Phobius"/>
    </source>
</evidence>
<feature type="transmembrane region" description="Helical" evidence="3">
    <location>
        <begin position="1091"/>
        <end position="1112"/>
    </location>
</feature>
<evidence type="ECO:0000313" key="6">
    <source>
        <dbReference type="Proteomes" id="UP000533598"/>
    </source>
</evidence>
<dbReference type="SUPFAM" id="SSF52151">
    <property type="entry name" value="FabD/lysophospholipase-like"/>
    <property type="match status" value="1"/>
</dbReference>
<keyword evidence="3" id="KW-0812">Transmembrane</keyword>
<dbReference type="InterPro" id="IPR019894">
    <property type="entry name" value="Patatin-related_protein"/>
</dbReference>
<feature type="transmembrane region" description="Helical" evidence="3">
    <location>
        <begin position="1067"/>
        <end position="1085"/>
    </location>
</feature>
<proteinExistence type="predicted"/>
<evidence type="ECO:0000313" key="5">
    <source>
        <dbReference type="EMBL" id="MBB4673990.1"/>
    </source>
</evidence>
<protein>
    <submittedName>
        <fullName evidence="5">Patatin-related protein</fullName>
    </submittedName>
</protein>
<keyword evidence="3" id="KW-0472">Membrane</keyword>
<feature type="short sequence motif" description="DGA/G" evidence="2">
    <location>
        <begin position="275"/>
        <end position="277"/>
    </location>
</feature>
<dbReference type="Pfam" id="PF01734">
    <property type="entry name" value="Patatin"/>
    <property type="match status" value="1"/>
</dbReference>
<evidence type="ECO:0000259" key="4">
    <source>
        <dbReference type="PROSITE" id="PS51635"/>
    </source>
</evidence>
<dbReference type="InterPro" id="IPR016035">
    <property type="entry name" value="Acyl_Trfase/lysoPLipase"/>
</dbReference>